<keyword evidence="9" id="KW-1185">Reference proteome</keyword>
<dbReference type="CDD" id="cd07153">
    <property type="entry name" value="Fur_like"/>
    <property type="match status" value="1"/>
</dbReference>
<name>A0A1G7MVW2_9FIRM</name>
<accession>A0A1G7MVW2</accession>
<dbReference type="GO" id="GO:1900376">
    <property type="term" value="P:regulation of secondary metabolite biosynthetic process"/>
    <property type="evidence" value="ECO:0007669"/>
    <property type="project" value="TreeGrafter"/>
</dbReference>
<dbReference type="AlphaFoldDB" id="A0A1G7MVW2"/>
<dbReference type="EMBL" id="FNBU01000020">
    <property type="protein sequence ID" value="SDF65975.1"/>
    <property type="molecule type" value="Genomic_DNA"/>
</dbReference>
<evidence type="ECO:0000313" key="8">
    <source>
        <dbReference type="EMBL" id="SDF65975.1"/>
    </source>
</evidence>
<feature type="binding site" evidence="7">
    <location>
        <position position="139"/>
    </location>
    <ligand>
        <name>Zn(2+)</name>
        <dbReference type="ChEBI" id="CHEBI:29105"/>
    </ligand>
</feature>
<organism evidence="8 9">
    <name type="scientific">Sporolituus thermophilus DSM 23256</name>
    <dbReference type="NCBI Taxonomy" id="1123285"/>
    <lineage>
        <taxon>Bacteria</taxon>
        <taxon>Bacillati</taxon>
        <taxon>Bacillota</taxon>
        <taxon>Negativicutes</taxon>
        <taxon>Selenomonadales</taxon>
        <taxon>Sporomusaceae</taxon>
        <taxon>Sporolituus</taxon>
    </lineage>
</organism>
<feature type="binding site" evidence="7">
    <location>
        <position position="99"/>
    </location>
    <ligand>
        <name>Zn(2+)</name>
        <dbReference type="ChEBI" id="CHEBI:29105"/>
    </ligand>
</feature>
<dbReference type="InterPro" id="IPR036388">
    <property type="entry name" value="WH-like_DNA-bd_sf"/>
</dbReference>
<protein>
    <submittedName>
        <fullName evidence="8">Fur family transcriptional regulator, peroxide stress response regulator</fullName>
    </submittedName>
</protein>
<keyword evidence="6" id="KW-0804">Transcription</keyword>
<evidence type="ECO:0000313" key="9">
    <source>
        <dbReference type="Proteomes" id="UP000243333"/>
    </source>
</evidence>
<evidence type="ECO:0000256" key="3">
    <source>
        <dbReference type="ARBA" id="ARBA00022833"/>
    </source>
</evidence>
<evidence type="ECO:0000256" key="6">
    <source>
        <dbReference type="ARBA" id="ARBA00023163"/>
    </source>
</evidence>
<dbReference type="InterPro" id="IPR043135">
    <property type="entry name" value="Fur_C"/>
</dbReference>
<dbReference type="PANTHER" id="PTHR33202">
    <property type="entry name" value="ZINC UPTAKE REGULATION PROTEIN"/>
    <property type="match status" value="1"/>
</dbReference>
<dbReference type="InterPro" id="IPR002481">
    <property type="entry name" value="FUR"/>
</dbReference>
<evidence type="ECO:0000256" key="4">
    <source>
        <dbReference type="ARBA" id="ARBA00023015"/>
    </source>
</evidence>
<feature type="binding site" evidence="7">
    <location>
        <position position="136"/>
    </location>
    <ligand>
        <name>Zn(2+)</name>
        <dbReference type="ChEBI" id="CHEBI:29105"/>
    </ligand>
</feature>
<evidence type="ECO:0000256" key="7">
    <source>
        <dbReference type="PIRSR" id="PIRSR602481-1"/>
    </source>
</evidence>
<keyword evidence="3 7" id="KW-0862">Zinc</keyword>
<dbReference type="STRING" id="1123285.SAMN05660235_02313"/>
<dbReference type="Gene3D" id="1.10.10.10">
    <property type="entry name" value="Winged helix-like DNA-binding domain superfamily/Winged helix DNA-binding domain"/>
    <property type="match status" value="1"/>
</dbReference>
<dbReference type="Gene3D" id="3.30.1490.190">
    <property type="match status" value="1"/>
</dbReference>
<feature type="binding site" evidence="7">
    <location>
        <position position="96"/>
    </location>
    <ligand>
        <name>Zn(2+)</name>
        <dbReference type="ChEBI" id="CHEBI:29105"/>
    </ligand>
</feature>
<proteinExistence type="inferred from homology"/>
<keyword evidence="7" id="KW-0479">Metal-binding</keyword>
<dbReference type="GO" id="GO:0008270">
    <property type="term" value="F:zinc ion binding"/>
    <property type="evidence" value="ECO:0007669"/>
    <property type="project" value="TreeGrafter"/>
</dbReference>
<dbReference type="InterPro" id="IPR036390">
    <property type="entry name" value="WH_DNA-bd_sf"/>
</dbReference>
<evidence type="ECO:0000256" key="1">
    <source>
        <dbReference type="ARBA" id="ARBA00007957"/>
    </source>
</evidence>
<dbReference type="GO" id="GO:0045892">
    <property type="term" value="P:negative regulation of DNA-templated transcription"/>
    <property type="evidence" value="ECO:0007669"/>
    <property type="project" value="TreeGrafter"/>
</dbReference>
<gene>
    <name evidence="8" type="ORF">SAMN05660235_02313</name>
</gene>
<comment type="similarity">
    <text evidence="1">Belongs to the Fur family.</text>
</comment>
<keyword evidence="5" id="KW-0238">DNA-binding</keyword>
<evidence type="ECO:0000256" key="5">
    <source>
        <dbReference type="ARBA" id="ARBA00023125"/>
    </source>
</evidence>
<dbReference type="GO" id="GO:0003700">
    <property type="term" value="F:DNA-binding transcription factor activity"/>
    <property type="evidence" value="ECO:0007669"/>
    <property type="project" value="InterPro"/>
</dbReference>
<comment type="cofactor">
    <cofactor evidence="7">
        <name>Zn(2+)</name>
        <dbReference type="ChEBI" id="CHEBI:29105"/>
    </cofactor>
    <text evidence="7">Binds 1 zinc ion per subunit.</text>
</comment>
<dbReference type="Pfam" id="PF01475">
    <property type="entry name" value="FUR"/>
    <property type="match status" value="1"/>
</dbReference>
<dbReference type="SUPFAM" id="SSF46785">
    <property type="entry name" value="Winged helix' DNA-binding domain"/>
    <property type="match status" value="1"/>
</dbReference>
<keyword evidence="2" id="KW-0678">Repressor</keyword>
<dbReference type="GO" id="GO:0000976">
    <property type="term" value="F:transcription cis-regulatory region binding"/>
    <property type="evidence" value="ECO:0007669"/>
    <property type="project" value="TreeGrafter"/>
</dbReference>
<dbReference type="PANTHER" id="PTHR33202:SF8">
    <property type="entry name" value="PEROXIDE-RESPONSIVE REPRESSOR PERR"/>
    <property type="match status" value="1"/>
</dbReference>
<reference evidence="9" key="1">
    <citation type="submission" date="2016-10" db="EMBL/GenBank/DDBJ databases">
        <authorList>
            <person name="Varghese N."/>
            <person name="Submissions S."/>
        </authorList>
    </citation>
    <scope>NUCLEOTIDE SEQUENCE [LARGE SCALE GENOMIC DNA]</scope>
    <source>
        <strain evidence="9">DSM 23256</strain>
    </source>
</reference>
<keyword evidence="4" id="KW-0805">Transcription regulation</keyword>
<sequence>MGVFMGVCVTTLLREKGFKVTPQRLAIYNVLAASKAHPSAEMIFHQLQPIYPTMSLATVYKTIEILKELGLIQVLNAGEDSFRYDADTSNHPHICCRRCGRVDDLHGVDSTEFVEKVVKTTPYRITGQQFYFYGVCPECAAKE</sequence>
<dbReference type="Proteomes" id="UP000243333">
    <property type="component" value="Unassembled WGS sequence"/>
</dbReference>
<evidence type="ECO:0000256" key="2">
    <source>
        <dbReference type="ARBA" id="ARBA00022491"/>
    </source>
</evidence>